<dbReference type="Proteomes" id="UP000199138">
    <property type="component" value="Unassembled WGS sequence"/>
</dbReference>
<dbReference type="AlphaFoldDB" id="A0A1I7I9P1"/>
<dbReference type="Pfam" id="PF12833">
    <property type="entry name" value="HTH_18"/>
    <property type="match status" value="1"/>
</dbReference>
<sequence>MDRIVTIDSVAKYNEIRGTKTEHNLISILDYERLKKPEVGKYNFGVYAILFKQSVCGDIKYGKQQYDYDEESLIFIAPGQIFEVENHREDTESKGKALIFHSDFIRGTELGKVIDDYSFFSYSFHEALHLSEKERDIILDIFGKIETELEHKTKDRLSKTFIVDYLKLFLNYTTRFYDRQFITRKQVNKGILEQFESLLKDYLKSDKPQNIGVPTVAYFADELHLSPNYFGDLIKKETGISALDHIQHKLIEIAKEKMFNIEKSISQIAQEIGFEYPQHFTRMFKKNVGISPKEYRNSLNT</sequence>
<evidence type="ECO:0000259" key="4">
    <source>
        <dbReference type="PROSITE" id="PS01124"/>
    </source>
</evidence>
<dbReference type="PROSITE" id="PS01124">
    <property type="entry name" value="HTH_ARAC_FAMILY_2"/>
    <property type="match status" value="1"/>
</dbReference>
<evidence type="ECO:0000256" key="3">
    <source>
        <dbReference type="ARBA" id="ARBA00023163"/>
    </source>
</evidence>
<dbReference type="RefSeq" id="WP_093026049.1">
    <property type="nucleotide sequence ID" value="NZ_FPBK01000014.1"/>
</dbReference>
<dbReference type="PANTHER" id="PTHR43280">
    <property type="entry name" value="ARAC-FAMILY TRANSCRIPTIONAL REGULATOR"/>
    <property type="match status" value="1"/>
</dbReference>
<dbReference type="OrthoDB" id="2600165at2"/>
<evidence type="ECO:0000256" key="1">
    <source>
        <dbReference type="ARBA" id="ARBA00023015"/>
    </source>
</evidence>
<name>A0A1I7I9P1_9FLAO</name>
<dbReference type="InterPro" id="IPR020449">
    <property type="entry name" value="Tscrpt_reg_AraC-type_HTH"/>
</dbReference>
<dbReference type="PANTHER" id="PTHR43280:SF32">
    <property type="entry name" value="TRANSCRIPTIONAL REGULATORY PROTEIN"/>
    <property type="match status" value="1"/>
</dbReference>
<dbReference type="InterPro" id="IPR009057">
    <property type="entry name" value="Homeodomain-like_sf"/>
</dbReference>
<evidence type="ECO:0000313" key="6">
    <source>
        <dbReference type="Proteomes" id="UP000199138"/>
    </source>
</evidence>
<dbReference type="InterPro" id="IPR018060">
    <property type="entry name" value="HTH_AraC"/>
</dbReference>
<reference evidence="5 6" key="1">
    <citation type="submission" date="2016-10" db="EMBL/GenBank/DDBJ databases">
        <authorList>
            <person name="de Groot N.N."/>
        </authorList>
    </citation>
    <scope>NUCLEOTIDE SEQUENCE [LARGE SCALE GENOMIC DNA]</scope>
    <source>
        <strain evidence="5 6">CGMCC 1.12333</strain>
    </source>
</reference>
<dbReference type="STRING" id="1224947.SAMN05216480_11415"/>
<dbReference type="SMART" id="SM00342">
    <property type="entry name" value="HTH_ARAC"/>
    <property type="match status" value="1"/>
</dbReference>
<protein>
    <submittedName>
        <fullName evidence="5">AraC-type DNA-binding protein</fullName>
    </submittedName>
</protein>
<organism evidence="5 6">
    <name type="scientific">Pustulibacterium marinum</name>
    <dbReference type="NCBI Taxonomy" id="1224947"/>
    <lineage>
        <taxon>Bacteria</taxon>
        <taxon>Pseudomonadati</taxon>
        <taxon>Bacteroidota</taxon>
        <taxon>Flavobacteriia</taxon>
        <taxon>Flavobacteriales</taxon>
        <taxon>Flavobacteriaceae</taxon>
        <taxon>Pustulibacterium</taxon>
    </lineage>
</organism>
<dbReference type="GO" id="GO:0003700">
    <property type="term" value="F:DNA-binding transcription factor activity"/>
    <property type="evidence" value="ECO:0007669"/>
    <property type="project" value="InterPro"/>
</dbReference>
<keyword evidence="3" id="KW-0804">Transcription</keyword>
<dbReference type="SUPFAM" id="SSF46689">
    <property type="entry name" value="Homeodomain-like"/>
    <property type="match status" value="1"/>
</dbReference>
<dbReference type="Gene3D" id="1.10.10.60">
    <property type="entry name" value="Homeodomain-like"/>
    <property type="match status" value="2"/>
</dbReference>
<keyword evidence="6" id="KW-1185">Reference proteome</keyword>
<proteinExistence type="predicted"/>
<dbReference type="EMBL" id="FPBK01000014">
    <property type="protein sequence ID" value="SFU69641.1"/>
    <property type="molecule type" value="Genomic_DNA"/>
</dbReference>
<gene>
    <name evidence="5" type="ORF">SAMN05216480_11415</name>
</gene>
<keyword evidence="1" id="KW-0805">Transcription regulation</keyword>
<dbReference type="PRINTS" id="PR00032">
    <property type="entry name" value="HTHARAC"/>
</dbReference>
<evidence type="ECO:0000256" key="2">
    <source>
        <dbReference type="ARBA" id="ARBA00023125"/>
    </source>
</evidence>
<evidence type="ECO:0000313" key="5">
    <source>
        <dbReference type="EMBL" id="SFU69641.1"/>
    </source>
</evidence>
<dbReference type="GO" id="GO:0043565">
    <property type="term" value="F:sequence-specific DNA binding"/>
    <property type="evidence" value="ECO:0007669"/>
    <property type="project" value="InterPro"/>
</dbReference>
<keyword evidence="2 5" id="KW-0238">DNA-binding</keyword>
<accession>A0A1I7I9P1</accession>
<feature type="domain" description="HTH araC/xylS-type" evidence="4">
    <location>
        <begin position="197"/>
        <end position="298"/>
    </location>
</feature>